<gene>
    <name evidence="7" type="ORF">CHRIB12_LOCUS15008</name>
</gene>
<keyword evidence="3" id="KW-0863">Zinc-finger</keyword>
<dbReference type="GO" id="GO:0046983">
    <property type="term" value="F:protein dimerization activity"/>
    <property type="evidence" value="ECO:0007669"/>
    <property type="project" value="InterPro"/>
</dbReference>
<reference evidence="7" key="1">
    <citation type="submission" date="2020-05" db="EMBL/GenBank/DDBJ databases">
        <authorList>
            <person name="Rincon C."/>
            <person name="Sanders R I."/>
            <person name="Robbins C."/>
            <person name="Chaturvedi A."/>
        </authorList>
    </citation>
    <scope>NUCLEOTIDE SEQUENCE</scope>
    <source>
        <strain evidence="7">CHB12</strain>
    </source>
</reference>
<keyword evidence="4" id="KW-0862">Zinc</keyword>
<evidence type="ECO:0000256" key="2">
    <source>
        <dbReference type="ARBA" id="ARBA00022723"/>
    </source>
</evidence>
<dbReference type="PANTHER" id="PTHR46481:SF10">
    <property type="entry name" value="ZINC FINGER BED DOMAIN-CONTAINING PROTEIN 39"/>
    <property type="match status" value="1"/>
</dbReference>
<evidence type="ECO:0000313" key="7">
    <source>
        <dbReference type="EMBL" id="CAB5375803.1"/>
    </source>
</evidence>
<dbReference type="GO" id="GO:0008270">
    <property type="term" value="F:zinc ion binding"/>
    <property type="evidence" value="ECO:0007669"/>
    <property type="project" value="UniProtKB-KW"/>
</dbReference>
<organism evidence="7 8">
    <name type="scientific">Rhizophagus irregularis</name>
    <dbReference type="NCBI Taxonomy" id="588596"/>
    <lineage>
        <taxon>Eukaryota</taxon>
        <taxon>Fungi</taxon>
        <taxon>Fungi incertae sedis</taxon>
        <taxon>Mucoromycota</taxon>
        <taxon>Glomeromycotina</taxon>
        <taxon>Glomeromycetes</taxon>
        <taxon>Glomerales</taxon>
        <taxon>Glomeraceae</taxon>
        <taxon>Rhizophagus</taxon>
    </lineage>
</organism>
<protein>
    <recommendedName>
        <fullName evidence="6">HAT C-terminal dimerisation domain-containing protein</fullName>
    </recommendedName>
</protein>
<proteinExistence type="predicted"/>
<dbReference type="InterPro" id="IPR008906">
    <property type="entry name" value="HATC_C_dom"/>
</dbReference>
<evidence type="ECO:0000256" key="1">
    <source>
        <dbReference type="ARBA" id="ARBA00004123"/>
    </source>
</evidence>
<keyword evidence="5" id="KW-0539">Nucleus</keyword>
<accession>A0A915ZHT8</accession>
<dbReference type="InterPro" id="IPR052035">
    <property type="entry name" value="ZnF_BED_domain_contain"/>
</dbReference>
<comment type="caution">
    <text evidence="7">The sequence shown here is derived from an EMBL/GenBank/DDBJ whole genome shotgun (WGS) entry which is preliminary data.</text>
</comment>
<comment type="subcellular location">
    <subcellularLocation>
        <location evidence="1">Nucleus</location>
    </subcellularLocation>
</comment>
<dbReference type="AlphaFoldDB" id="A0A915ZHT8"/>
<keyword evidence="2" id="KW-0479">Metal-binding</keyword>
<evidence type="ECO:0000313" key="8">
    <source>
        <dbReference type="Proteomes" id="UP000684084"/>
    </source>
</evidence>
<dbReference type="GO" id="GO:0005634">
    <property type="term" value="C:nucleus"/>
    <property type="evidence" value="ECO:0007669"/>
    <property type="project" value="UniProtKB-SubCell"/>
</dbReference>
<evidence type="ECO:0000259" key="6">
    <source>
        <dbReference type="Pfam" id="PF05699"/>
    </source>
</evidence>
<feature type="domain" description="HAT C-terminal dimerisation" evidence="6">
    <location>
        <begin position="387"/>
        <end position="446"/>
    </location>
</feature>
<dbReference type="EMBL" id="CAGKOT010000035">
    <property type="protein sequence ID" value="CAB5375803.1"/>
    <property type="molecule type" value="Genomic_DNA"/>
</dbReference>
<sequence>MINGFDERYKVPYIKTLKNRIFTAYEIGKNTLKSQFMHVQDISLILDAWSSPAHLPYLGITAHWLTSKFEPQEVLLSIEELPYPHGAIEIQEHLFDLFYEWGIDSKIIAIVTDNGSNVRKACNNISIGKRIPCAAYTLQLSIGKGLDIIKELIGKCKHFISFLSADKKKQQLKESQIYLYRQQAMQETEDKDLEGKAENIISIQMLKASLMSNTNSITCKEGEKLEVLCPTIYEWKVIREIVELLNPFEEATRLLSGINYPTIGFTYPIMYNLRERLETEFNLLETSEASEYQNAILEDIIARWDFPQILCLKGSFFDLRFKSLDFINSQKTCNQIINQLKEEYEILKQDNTAKLPDHNDTNESITMGNFWKKKNAKITAPIKDEFQHYLNVTELPALEEYDSFSWWFTNKNQYPILHQIAMKYLSIPATSVPSERLFSDAKNLITP</sequence>
<evidence type="ECO:0000256" key="3">
    <source>
        <dbReference type="ARBA" id="ARBA00022771"/>
    </source>
</evidence>
<dbReference type="Proteomes" id="UP000684084">
    <property type="component" value="Unassembled WGS sequence"/>
</dbReference>
<dbReference type="PANTHER" id="PTHR46481">
    <property type="entry name" value="ZINC FINGER BED DOMAIN-CONTAINING PROTEIN 4"/>
    <property type="match status" value="1"/>
</dbReference>
<name>A0A915ZHT8_9GLOM</name>
<evidence type="ECO:0000256" key="5">
    <source>
        <dbReference type="ARBA" id="ARBA00023242"/>
    </source>
</evidence>
<evidence type="ECO:0000256" key="4">
    <source>
        <dbReference type="ARBA" id="ARBA00022833"/>
    </source>
</evidence>
<dbReference type="Pfam" id="PF05699">
    <property type="entry name" value="Dimer_Tnp_hAT"/>
    <property type="match status" value="1"/>
</dbReference>
<dbReference type="OrthoDB" id="2415925at2759"/>